<accession>A0A2P2QW81</accession>
<evidence type="ECO:0000313" key="1">
    <source>
        <dbReference type="EMBL" id="MBX71215.1"/>
    </source>
</evidence>
<organism evidence="1">
    <name type="scientific">Rhizophora mucronata</name>
    <name type="common">Asiatic mangrove</name>
    <dbReference type="NCBI Taxonomy" id="61149"/>
    <lineage>
        <taxon>Eukaryota</taxon>
        <taxon>Viridiplantae</taxon>
        <taxon>Streptophyta</taxon>
        <taxon>Embryophyta</taxon>
        <taxon>Tracheophyta</taxon>
        <taxon>Spermatophyta</taxon>
        <taxon>Magnoliopsida</taxon>
        <taxon>eudicotyledons</taxon>
        <taxon>Gunneridae</taxon>
        <taxon>Pentapetalae</taxon>
        <taxon>rosids</taxon>
        <taxon>fabids</taxon>
        <taxon>Malpighiales</taxon>
        <taxon>Rhizophoraceae</taxon>
        <taxon>Rhizophora</taxon>
    </lineage>
</organism>
<dbReference type="EMBL" id="GGEC01090731">
    <property type="protein sequence ID" value="MBX71215.1"/>
    <property type="molecule type" value="Transcribed_RNA"/>
</dbReference>
<dbReference type="AlphaFoldDB" id="A0A2P2QW81"/>
<reference evidence="1" key="1">
    <citation type="submission" date="2018-02" db="EMBL/GenBank/DDBJ databases">
        <title>Rhizophora mucronata_Transcriptome.</title>
        <authorList>
            <person name="Meera S.P."/>
            <person name="Sreeshan A."/>
            <person name="Augustine A."/>
        </authorList>
    </citation>
    <scope>NUCLEOTIDE SEQUENCE</scope>
    <source>
        <tissue evidence="1">Leaf</tissue>
    </source>
</reference>
<protein>
    <submittedName>
        <fullName evidence="1">Uncharacterized protein</fullName>
    </submittedName>
</protein>
<name>A0A2P2QW81_RHIMU</name>
<proteinExistence type="predicted"/>
<sequence>MMEMVFTRDMHLIHFTNHFLLRLKCPTCHLLQKVVLQTQVAQSLGLAQLGEYLIHSRSPSLCEVPWVMQQKVRT</sequence>